<organism evidence="7 8">
    <name type="scientific">Penstemon smallii</name>
    <dbReference type="NCBI Taxonomy" id="265156"/>
    <lineage>
        <taxon>Eukaryota</taxon>
        <taxon>Viridiplantae</taxon>
        <taxon>Streptophyta</taxon>
        <taxon>Embryophyta</taxon>
        <taxon>Tracheophyta</taxon>
        <taxon>Spermatophyta</taxon>
        <taxon>Magnoliopsida</taxon>
        <taxon>eudicotyledons</taxon>
        <taxon>Gunneridae</taxon>
        <taxon>Pentapetalae</taxon>
        <taxon>asterids</taxon>
        <taxon>lamiids</taxon>
        <taxon>Lamiales</taxon>
        <taxon>Plantaginaceae</taxon>
        <taxon>Cheloneae</taxon>
        <taxon>Penstemon</taxon>
    </lineage>
</organism>
<protein>
    <recommendedName>
        <fullName evidence="9">DDT domain-containing protein DDB_G0282237</fullName>
    </recommendedName>
</protein>
<dbReference type="Pfam" id="PF15613">
    <property type="entry name" value="WSD"/>
    <property type="match status" value="1"/>
</dbReference>
<evidence type="ECO:0000313" key="8">
    <source>
        <dbReference type="Proteomes" id="UP001634393"/>
    </source>
</evidence>
<evidence type="ECO:0000256" key="1">
    <source>
        <dbReference type="ARBA" id="ARBA00004123"/>
    </source>
</evidence>
<dbReference type="SMART" id="SM00571">
    <property type="entry name" value="DDT"/>
    <property type="match status" value="1"/>
</dbReference>
<evidence type="ECO:0000256" key="4">
    <source>
        <dbReference type="SAM" id="MobiDB-lite"/>
    </source>
</evidence>
<feature type="domain" description="DDT" evidence="5">
    <location>
        <begin position="290"/>
        <end position="351"/>
    </location>
</feature>
<comment type="subcellular location">
    <subcellularLocation>
        <location evidence="1 3">Nucleus</location>
    </subcellularLocation>
</comment>
<name>A0ABD3U661_9LAMI</name>
<dbReference type="AlphaFoldDB" id="A0ABD3U661"/>
<dbReference type="InterPro" id="IPR028941">
    <property type="entry name" value="WHIM2_dom"/>
</dbReference>
<evidence type="ECO:0008006" key="9">
    <source>
        <dbReference type="Google" id="ProtNLM"/>
    </source>
</evidence>
<dbReference type="GO" id="GO:0005634">
    <property type="term" value="C:nucleus"/>
    <property type="evidence" value="ECO:0007669"/>
    <property type="project" value="UniProtKB-SubCell"/>
</dbReference>
<feature type="domain" description="WAC" evidence="6">
    <location>
        <begin position="22"/>
        <end position="127"/>
    </location>
</feature>
<evidence type="ECO:0000259" key="5">
    <source>
        <dbReference type="PROSITE" id="PS50827"/>
    </source>
</evidence>
<gene>
    <name evidence="7" type="ORF">ACJIZ3_002208</name>
</gene>
<sequence length="675" mass="77879">MPLYKKKPYALVEKPNDLKPQELVFQIRFTNEIFRSYNEYLKRINLYRKNVWTCKATGKSNLTYEEALVSENKASERIQNIPIEYVAPVLRDVQFSMLNLQDLVNSIAAKFLGPFQKGAKIYGRKDGCLHPCKIVKVVEDTEKTQYKIAWLSSDHKMIEKALVNRDEFAGKDPPFSKRLLKSFIKDSTYRRFPWVLHDNLAKKHGISTAPPEELNIKVSEQNGLVVCDRKRKRSEDTLTPGPSMLGKSAVEGNENQPIKYPIDDLLVQPTEEDRLLVEKPSPCRDFNVPMGCVGDLLMVWDFCTSFGRLLKLSPFSLEDFENSICHKDGTPLLIVESYSTLLQLLINDNGKFSATIRNRKRKRKITQITWTDYLCDFLETSCTAKLAMHMSTIKRGHYGLLDIHVKLTIFQELVAQALVTDIVRDKLAEYIEEERQALSAARRDEKKSKKSETSGKEVKEEQIVNTGEADHSKSNGVILPKNNEKLLSQQGDNISTKNAKKLKIETNTTLEDGNRPSKREAHKLMNYEMKELPEMKNTEDKNEFLEREIEKRFIRTSPLGKDRNYCRYWFFRRDGRIFVESSDSTKWGYYQTKEEIDALIGSLNPKGEREKALKDQLLKIYSKICSGLQKRSKEAVQRTAMEKAAPVRRSTRVLALSRENLAAAFLKYVNKWKEI</sequence>
<accession>A0ABD3U661</accession>
<feature type="region of interest" description="Disordered" evidence="4">
    <location>
        <begin position="438"/>
        <end position="478"/>
    </location>
</feature>
<dbReference type="PROSITE" id="PS50827">
    <property type="entry name" value="DDT"/>
    <property type="match status" value="1"/>
</dbReference>
<dbReference type="Pfam" id="PF10537">
    <property type="entry name" value="WAC_Acf1_DNA_bd"/>
    <property type="match status" value="1"/>
</dbReference>
<evidence type="ECO:0000256" key="2">
    <source>
        <dbReference type="ARBA" id="ARBA00023242"/>
    </source>
</evidence>
<dbReference type="GO" id="GO:0000785">
    <property type="term" value="C:chromatin"/>
    <property type="evidence" value="ECO:0007669"/>
    <property type="project" value="UniProtKB-ARBA"/>
</dbReference>
<dbReference type="PANTHER" id="PTHR15546:SF2">
    <property type="entry name" value="DDT DOMAIN-CONTAINING PROTEIN DDB_G0282237"/>
    <property type="match status" value="1"/>
</dbReference>
<dbReference type="InterPro" id="IPR053271">
    <property type="entry name" value="DDT_domain"/>
</dbReference>
<evidence type="ECO:0000256" key="3">
    <source>
        <dbReference type="PROSITE-ProRule" id="PRU00475"/>
    </source>
</evidence>
<feature type="compositionally biased region" description="Basic and acidic residues" evidence="4">
    <location>
        <begin position="438"/>
        <end position="473"/>
    </location>
</feature>
<dbReference type="PROSITE" id="PS51136">
    <property type="entry name" value="WAC"/>
    <property type="match status" value="1"/>
</dbReference>
<reference evidence="7 8" key="1">
    <citation type="submission" date="2024-12" db="EMBL/GenBank/DDBJ databases">
        <title>The unique morphological basis and parallel evolutionary history of personate flowers in Penstemon.</title>
        <authorList>
            <person name="Depatie T.H."/>
            <person name="Wessinger C.A."/>
        </authorList>
    </citation>
    <scope>NUCLEOTIDE SEQUENCE [LARGE SCALE GENOMIC DNA]</scope>
    <source>
        <strain evidence="7">WTNN_2</strain>
        <tissue evidence="7">Leaf</tissue>
    </source>
</reference>
<comment type="caution">
    <text evidence="7">The sequence shown here is derived from an EMBL/GenBank/DDBJ whole genome shotgun (WGS) entry which is preliminary data.</text>
</comment>
<dbReference type="Proteomes" id="UP001634393">
    <property type="component" value="Unassembled WGS sequence"/>
</dbReference>
<evidence type="ECO:0000259" key="6">
    <source>
        <dbReference type="PROSITE" id="PS51136"/>
    </source>
</evidence>
<dbReference type="PANTHER" id="PTHR15546">
    <property type="entry name" value="BROMODOMAIN ADJACENT TO ZINC FINGER DOMAIN, 2A"/>
    <property type="match status" value="1"/>
</dbReference>
<proteinExistence type="predicted"/>
<keyword evidence="8" id="KW-1185">Reference proteome</keyword>
<dbReference type="EMBL" id="JBJXBP010000002">
    <property type="protein sequence ID" value="KAL3844805.1"/>
    <property type="molecule type" value="Genomic_DNA"/>
</dbReference>
<dbReference type="InterPro" id="IPR013136">
    <property type="entry name" value="WSTF_Acf1_Cbp146"/>
</dbReference>
<evidence type="ECO:0000313" key="7">
    <source>
        <dbReference type="EMBL" id="KAL3844805.1"/>
    </source>
</evidence>
<dbReference type="InterPro" id="IPR018501">
    <property type="entry name" value="DDT_dom"/>
</dbReference>
<keyword evidence="2 3" id="KW-0539">Nucleus</keyword>
<dbReference type="Pfam" id="PF02791">
    <property type="entry name" value="DDT"/>
    <property type="match status" value="1"/>
</dbReference>